<gene>
    <name evidence="2" type="ORF">GlitD10_0212</name>
</gene>
<feature type="transmembrane region" description="Helical" evidence="1">
    <location>
        <begin position="6"/>
        <end position="21"/>
    </location>
</feature>
<dbReference type="OrthoDB" id="582954at2"/>
<organism evidence="2 3">
    <name type="scientific">Gloeomargarita lithophora Alchichica-D10</name>
    <dbReference type="NCBI Taxonomy" id="1188229"/>
    <lineage>
        <taxon>Bacteria</taxon>
        <taxon>Bacillati</taxon>
        <taxon>Cyanobacteriota</taxon>
        <taxon>Cyanophyceae</taxon>
        <taxon>Gloeomargaritales</taxon>
        <taxon>Gloeomargaritaceae</taxon>
        <taxon>Gloeomargarita</taxon>
    </lineage>
</organism>
<reference evidence="2 3" key="1">
    <citation type="submission" date="2016-10" db="EMBL/GenBank/DDBJ databases">
        <title>Description of Gloeomargarita lithophora gen. nov., sp. nov., a thylakoid-bearing basal-branching cyanobacterium with intracellular carbonates, and proposal for Gloeomargaritales ord. nov.</title>
        <authorList>
            <person name="Moreira D."/>
            <person name="Tavera R."/>
            <person name="Benzerara K."/>
            <person name="Skouri-Panet F."/>
            <person name="Couradeau E."/>
            <person name="Gerard E."/>
            <person name="Loussert C."/>
            <person name="Novelo E."/>
            <person name="Zivanovic Y."/>
            <person name="Lopez-Garcia P."/>
        </authorList>
    </citation>
    <scope>NUCLEOTIDE SEQUENCE [LARGE SCALE GENOMIC DNA]</scope>
    <source>
        <strain evidence="2 3">D10</strain>
    </source>
</reference>
<dbReference type="STRING" id="1188229.GlitD10_0212"/>
<keyword evidence="3" id="KW-1185">Reference proteome</keyword>
<keyword evidence="1" id="KW-0812">Transmembrane</keyword>
<keyword evidence="1" id="KW-1133">Transmembrane helix</keyword>
<dbReference type="AlphaFoldDB" id="A0A1J0A9C9"/>
<dbReference type="Proteomes" id="UP000180235">
    <property type="component" value="Chromosome"/>
</dbReference>
<evidence type="ECO:0000256" key="1">
    <source>
        <dbReference type="SAM" id="Phobius"/>
    </source>
</evidence>
<evidence type="ECO:0000313" key="3">
    <source>
        <dbReference type="Proteomes" id="UP000180235"/>
    </source>
</evidence>
<evidence type="ECO:0000313" key="2">
    <source>
        <dbReference type="EMBL" id="APB32513.1"/>
    </source>
</evidence>
<feature type="transmembrane region" description="Helical" evidence="1">
    <location>
        <begin position="56"/>
        <end position="78"/>
    </location>
</feature>
<keyword evidence="1" id="KW-0472">Membrane</keyword>
<sequence>MLTGVLWGMIGVFLIPLYQTTRRGDIWETMLALSSVATKSSLIMVLVSVMRDDWMMGLVGVITLSVGNAGFMLLAHLLRRMAQTGR</sequence>
<name>A0A1J0A9C9_9CYAN</name>
<dbReference type="RefSeq" id="WP_071453241.1">
    <property type="nucleotide sequence ID" value="NZ_CP017675.1"/>
</dbReference>
<accession>A0A1J0A9C9</accession>
<dbReference type="KEGG" id="glt:GlitD10_0212"/>
<protein>
    <submittedName>
        <fullName evidence="2">Uncharacterized protein</fullName>
    </submittedName>
</protein>
<dbReference type="EMBL" id="CP017675">
    <property type="protein sequence ID" value="APB32513.1"/>
    <property type="molecule type" value="Genomic_DNA"/>
</dbReference>
<proteinExistence type="predicted"/>
<feature type="transmembrane region" description="Helical" evidence="1">
    <location>
        <begin position="30"/>
        <end position="50"/>
    </location>
</feature>